<dbReference type="AlphaFoldDB" id="A0A087UN39"/>
<keyword evidence="5 6" id="KW-0472">Membrane</keyword>
<feature type="non-terminal residue" evidence="8">
    <location>
        <position position="387"/>
    </location>
</feature>
<reference evidence="8 9" key="1">
    <citation type="submission" date="2013-11" db="EMBL/GenBank/DDBJ databases">
        <title>Genome sequencing of Stegodyphus mimosarum.</title>
        <authorList>
            <person name="Bechsgaard J."/>
        </authorList>
    </citation>
    <scope>NUCLEOTIDE SEQUENCE [LARGE SCALE GENOMIC DNA]</scope>
</reference>
<dbReference type="SUPFAM" id="SSF103473">
    <property type="entry name" value="MFS general substrate transporter"/>
    <property type="match status" value="1"/>
</dbReference>
<feature type="transmembrane region" description="Helical" evidence="6">
    <location>
        <begin position="353"/>
        <end position="372"/>
    </location>
</feature>
<sequence>MPHNFQESLNIELQLPNYPNKSIILSHKYEKSCMIAMLYDEIRCSLILNSTGSSSKSYVQINDSLSSNYSVDAFLPDSISLNFQNLSNVSSLWILQLGENIDIGNVFSDFGVNSSSIFCEPNIGNCLLNGNSDLHSVYTSFQFWVFTLLAVISFIGTGSCLSLTDVACCEVLGDAKGNYGQQRLWGTIGWAVVCSIAGLLNDVATKVSNKKDYLPGFYLMVAFVLVDIAILARIDIKKTKFSTNMCRDISSIFSSCDIVIFALGTIINGFLSSVIYNYEFWYLEDMGASQTLCGLTIVMQCIIGELPFFVISGWFIEKFGHFNCVAGSFIGFVLRLGLYSLIRNPWLALPIDILHGLTFAMFHASMTGFASAKAPAGLEATMLGFFG</sequence>
<feature type="transmembrane region" description="Helical" evidence="6">
    <location>
        <begin position="184"/>
        <end position="201"/>
    </location>
</feature>
<dbReference type="InterPro" id="IPR024989">
    <property type="entry name" value="MFS_assoc_dom"/>
</dbReference>
<keyword evidence="3 6" id="KW-0812">Transmembrane</keyword>
<proteinExistence type="inferred from homology"/>
<gene>
    <name evidence="8" type="ORF">X975_16202</name>
</gene>
<evidence type="ECO:0000256" key="6">
    <source>
        <dbReference type="SAM" id="Phobius"/>
    </source>
</evidence>
<dbReference type="EMBL" id="KK120660">
    <property type="protein sequence ID" value="KFM78778.1"/>
    <property type="molecule type" value="Genomic_DNA"/>
</dbReference>
<feature type="transmembrane region" description="Helical" evidence="6">
    <location>
        <begin position="213"/>
        <end position="232"/>
    </location>
</feature>
<feature type="transmembrane region" description="Helical" evidence="6">
    <location>
        <begin position="252"/>
        <end position="276"/>
    </location>
</feature>
<organism evidence="8 9">
    <name type="scientific">Stegodyphus mimosarum</name>
    <name type="common">African social velvet spider</name>
    <dbReference type="NCBI Taxonomy" id="407821"/>
    <lineage>
        <taxon>Eukaryota</taxon>
        <taxon>Metazoa</taxon>
        <taxon>Ecdysozoa</taxon>
        <taxon>Arthropoda</taxon>
        <taxon>Chelicerata</taxon>
        <taxon>Arachnida</taxon>
        <taxon>Araneae</taxon>
        <taxon>Araneomorphae</taxon>
        <taxon>Entelegynae</taxon>
        <taxon>Eresoidea</taxon>
        <taxon>Eresidae</taxon>
        <taxon>Stegodyphus</taxon>
    </lineage>
</organism>
<dbReference type="Proteomes" id="UP000054359">
    <property type="component" value="Unassembled WGS sequence"/>
</dbReference>
<evidence type="ECO:0000256" key="2">
    <source>
        <dbReference type="ARBA" id="ARBA00005241"/>
    </source>
</evidence>
<dbReference type="PANTHER" id="PTHR16172">
    <property type="entry name" value="MAJOR FACILITATOR SUPERFAMILY DOMAIN-CONTAINING PROTEIN 6-LIKE"/>
    <property type="match status" value="1"/>
</dbReference>
<name>A0A087UN39_STEMI</name>
<evidence type="ECO:0000313" key="9">
    <source>
        <dbReference type="Proteomes" id="UP000054359"/>
    </source>
</evidence>
<feature type="domain" description="Major facilitator superfamily associated" evidence="7">
    <location>
        <begin position="138"/>
        <end position="386"/>
    </location>
</feature>
<accession>A0A087UN39</accession>
<comment type="similarity">
    <text evidence="2">Belongs to the major facilitator superfamily. MFSD6 family.</text>
</comment>
<evidence type="ECO:0000256" key="3">
    <source>
        <dbReference type="ARBA" id="ARBA00022692"/>
    </source>
</evidence>
<dbReference type="InterPro" id="IPR051717">
    <property type="entry name" value="MFS_MFSD6"/>
</dbReference>
<dbReference type="Gene3D" id="1.20.1250.20">
    <property type="entry name" value="MFS general substrate transporter like domains"/>
    <property type="match status" value="2"/>
</dbReference>
<dbReference type="Pfam" id="PF12832">
    <property type="entry name" value="MFS_1_like"/>
    <property type="match status" value="1"/>
</dbReference>
<dbReference type="PANTHER" id="PTHR16172:SF30">
    <property type="entry name" value="SUGAR BABY, ISOFORM C"/>
    <property type="match status" value="1"/>
</dbReference>
<feature type="transmembrane region" description="Helical" evidence="6">
    <location>
        <begin position="288"/>
        <end position="310"/>
    </location>
</feature>
<dbReference type="STRING" id="407821.A0A087UN39"/>
<evidence type="ECO:0000313" key="8">
    <source>
        <dbReference type="EMBL" id="KFM78778.1"/>
    </source>
</evidence>
<dbReference type="OrthoDB" id="6431716at2759"/>
<dbReference type="GO" id="GO:0016020">
    <property type="term" value="C:membrane"/>
    <property type="evidence" value="ECO:0007669"/>
    <property type="project" value="UniProtKB-SubCell"/>
</dbReference>
<dbReference type="InterPro" id="IPR036259">
    <property type="entry name" value="MFS_trans_sf"/>
</dbReference>
<comment type="subcellular location">
    <subcellularLocation>
        <location evidence="1">Membrane</location>
        <topology evidence="1">Multi-pass membrane protein</topology>
    </subcellularLocation>
</comment>
<feature type="transmembrane region" description="Helical" evidence="6">
    <location>
        <begin position="322"/>
        <end position="341"/>
    </location>
</feature>
<evidence type="ECO:0000256" key="4">
    <source>
        <dbReference type="ARBA" id="ARBA00022989"/>
    </source>
</evidence>
<dbReference type="OMA" id="SISYNTW"/>
<keyword evidence="4 6" id="KW-1133">Transmembrane helix</keyword>
<protein>
    <submittedName>
        <fullName evidence="8">Major facilitator superfamily domain-containing protein 6</fullName>
    </submittedName>
</protein>
<evidence type="ECO:0000256" key="5">
    <source>
        <dbReference type="ARBA" id="ARBA00023136"/>
    </source>
</evidence>
<evidence type="ECO:0000256" key="1">
    <source>
        <dbReference type="ARBA" id="ARBA00004141"/>
    </source>
</evidence>
<keyword evidence="9" id="KW-1185">Reference proteome</keyword>
<feature type="transmembrane region" description="Helical" evidence="6">
    <location>
        <begin position="141"/>
        <end position="163"/>
    </location>
</feature>
<evidence type="ECO:0000259" key="7">
    <source>
        <dbReference type="Pfam" id="PF12832"/>
    </source>
</evidence>